<organism evidence="2 3">
    <name type="scientific">Mycobacteroides salmoniphilum</name>
    <dbReference type="NCBI Taxonomy" id="404941"/>
    <lineage>
        <taxon>Bacteria</taxon>
        <taxon>Bacillati</taxon>
        <taxon>Actinomycetota</taxon>
        <taxon>Actinomycetes</taxon>
        <taxon>Mycobacteriales</taxon>
        <taxon>Mycobacteriaceae</taxon>
        <taxon>Mycobacteroides</taxon>
    </lineage>
</organism>
<reference evidence="2 3" key="1">
    <citation type="journal article" date="2019" name="Sci. Rep.">
        <title>Extended insight into the Mycobacterium chelonae-abscessus complex through whole genome sequencing of Mycobacterium salmoniphilum outbreak and Mycobacterium salmoniphilum-like strains.</title>
        <authorList>
            <person name="Behra P.R.K."/>
            <person name="Das S."/>
            <person name="Pettersson B.M.F."/>
            <person name="Shirreff L."/>
            <person name="DuCote T."/>
            <person name="Jacobsson K.G."/>
            <person name="Ennis D.G."/>
            <person name="Kirsebom L.A."/>
        </authorList>
    </citation>
    <scope>NUCLEOTIDE SEQUENCE [LARGE SCALE GENOMIC DNA]</scope>
    <source>
        <strain evidence="2 3">CCUG 60884</strain>
    </source>
</reference>
<proteinExistence type="predicted"/>
<accession>A0A4R8SPY1</accession>
<evidence type="ECO:0000313" key="3">
    <source>
        <dbReference type="Proteomes" id="UP000294604"/>
    </source>
</evidence>
<gene>
    <name evidence="2" type="ORF">CCUG60884_03861</name>
</gene>
<dbReference type="InterPro" id="IPR058711">
    <property type="entry name" value="SCO6045-like_C"/>
</dbReference>
<name>A0A4R8SPY1_9MYCO</name>
<evidence type="ECO:0000259" key="1">
    <source>
        <dbReference type="Pfam" id="PF26136"/>
    </source>
</evidence>
<dbReference type="RefSeq" id="WP_134086493.1">
    <property type="nucleotide sequence ID" value="NZ_JAPDRC010000002.1"/>
</dbReference>
<protein>
    <recommendedName>
        <fullName evidence="1">SCO6045-like C-terminal domain-containing protein</fullName>
    </recommendedName>
</protein>
<dbReference type="OrthoDB" id="4761917at2"/>
<dbReference type="EMBL" id="PECL01000012">
    <property type="protein sequence ID" value="TEA01112.1"/>
    <property type="molecule type" value="Genomic_DNA"/>
</dbReference>
<comment type="caution">
    <text evidence="2">The sequence shown here is derived from an EMBL/GenBank/DDBJ whole genome shotgun (WGS) entry which is preliminary data.</text>
</comment>
<dbReference type="Pfam" id="PF26136">
    <property type="entry name" value="SCO6045_C"/>
    <property type="match status" value="1"/>
</dbReference>
<dbReference type="AlphaFoldDB" id="A0A4R8SPY1"/>
<evidence type="ECO:0000313" key="2">
    <source>
        <dbReference type="EMBL" id="TEA01112.1"/>
    </source>
</evidence>
<sequence length="142" mass="16723">MLDNREVLRRRQLSVLSDLLAGNAPSGFDEYTALSAGAQLRIKRRFDMAKAVPWLAEVPNWEHEFEQYARVHAMRCCVLCDAKEFREYAYELPYLRDWMMDREVAEGLRRIALVRRGGRRELQIAFGKKLRYFALRPERADA</sequence>
<dbReference type="Proteomes" id="UP000294604">
    <property type="component" value="Unassembled WGS sequence"/>
</dbReference>
<feature type="domain" description="SCO6045-like C-terminal" evidence="1">
    <location>
        <begin position="10"/>
        <end position="89"/>
    </location>
</feature>